<dbReference type="ExpressionAtlas" id="A9PCG9">
    <property type="expression patterns" value="differential"/>
</dbReference>
<organism evidence="5">
    <name type="scientific">Populus trichocarpa</name>
    <name type="common">Western balsam poplar</name>
    <name type="synonym">Populus balsamifera subsp. trichocarpa</name>
    <dbReference type="NCBI Taxonomy" id="3694"/>
    <lineage>
        <taxon>Eukaryota</taxon>
        <taxon>Viridiplantae</taxon>
        <taxon>Streptophyta</taxon>
        <taxon>Embryophyta</taxon>
        <taxon>Tracheophyta</taxon>
        <taxon>Spermatophyta</taxon>
        <taxon>Magnoliopsida</taxon>
        <taxon>eudicotyledons</taxon>
        <taxon>Gunneridae</taxon>
        <taxon>Pentapetalae</taxon>
        <taxon>rosids</taxon>
        <taxon>fabids</taxon>
        <taxon>Malpighiales</taxon>
        <taxon>Salicaceae</taxon>
        <taxon>Saliceae</taxon>
        <taxon>Populus</taxon>
    </lineage>
</organism>
<dbReference type="GO" id="GO:0009734">
    <property type="term" value="P:auxin-activated signaling pathway"/>
    <property type="evidence" value="ECO:0007669"/>
    <property type="project" value="UniProtKB-UniRule"/>
</dbReference>
<dbReference type="EMBL" id="EF145961">
    <property type="protein sequence ID" value="ABK94072.1"/>
    <property type="molecule type" value="mRNA"/>
</dbReference>
<keyword evidence="2" id="KW-0678">Repressor</keyword>
<dbReference type="AlphaFoldDB" id="A9PCG9"/>
<feature type="compositionally biased region" description="Polar residues" evidence="3">
    <location>
        <begin position="22"/>
        <end position="37"/>
    </location>
</feature>
<evidence type="ECO:0000256" key="2">
    <source>
        <dbReference type="RuleBase" id="RU004549"/>
    </source>
</evidence>
<protein>
    <recommendedName>
        <fullName evidence="2">Auxin-responsive protein</fullName>
    </recommendedName>
</protein>
<keyword evidence="2" id="KW-0804">Transcription</keyword>
<dbReference type="GO" id="GO:0005634">
    <property type="term" value="C:nucleus"/>
    <property type="evidence" value="ECO:0007669"/>
    <property type="project" value="UniProtKB-SubCell"/>
</dbReference>
<comment type="similarity">
    <text evidence="2">Belongs to the Aux/IAA family.</text>
</comment>
<sequence>MEFERDLNLEATELRLGLPGTATEQLEKQTPNSNVTKSNKRSLPDMNEDSAGRRESSSVSSNDKKSHEQETAPPTKTQVVGWPPIRSYRKNCLQARKLEAEAAGLYVKVSMDGAPYLRKIDLKVYKGYPELLEVVEEMFNSKLVSILKGKAIMDPNMYQHMKIKMAIGCWLEMFHGKCSSIHARG</sequence>
<accession>A9PCG9</accession>
<keyword evidence="2" id="KW-0927">Auxin signaling pathway</keyword>
<evidence type="ECO:0000256" key="3">
    <source>
        <dbReference type="SAM" id="MobiDB-lite"/>
    </source>
</evidence>
<dbReference type="GO" id="GO:0006355">
    <property type="term" value="P:regulation of DNA-templated transcription"/>
    <property type="evidence" value="ECO:0007669"/>
    <property type="project" value="InterPro"/>
</dbReference>
<comment type="function">
    <text evidence="1">Aux/IAA proteins are short-lived transcriptional factors that function as repressors of early auxin response genes at low auxin concentrations. Repression is thought to result from the interaction with auxin response factors (ARFs), proteins that bind to the auxin-responsive promoter element (AuxRE). Formation of heterodimers with ARF proteins may alter their ability to modulate early auxin response genes expression.</text>
</comment>
<reference evidence="5" key="1">
    <citation type="journal article" date="2008" name="BMC Genomics">
        <title>Analysis of 4,664 high-quality sequence-finished poplar full-length cDNA clones and their utility for the discovery of genes responding to insect feeding.</title>
        <authorList>
            <person name="Ralph S.G."/>
            <person name="Chun H.J."/>
            <person name="Cooper D."/>
            <person name="Kirkpatrick R."/>
            <person name="Kolosova N."/>
            <person name="Gunter L."/>
            <person name="Tuskan G.A."/>
            <person name="Douglas C.J."/>
            <person name="Holt R.A."/>
            <person name="Jones S.J."/>
            <person name="Marra M.A."/>
            <person name="Bohlmann J."/>
        </authorList>
    </citation>
    <scope>NUCLEOTIDE SEQUENCE</scope>
    <source>
        <tissue evidence="5">Phloem and cambium</tissue>
    </source>
</reference>
<evidence type="ECO:0000313" key="5">
    <source>
        <dbReference type="EMBL" id="ABK94072.1"/>
    </source>
</evidence>
<dbReference type="Gene3D" id="3.10.20.90">
    <property type="entry name" value="Phosphatidylinositol 3-kinase Catalytic Subunit, Chain A, domain 1"/>
    <property type="match status" value="1"/>
</dbReference>
<evidence type="ECO:0000256" key="1">
    <source>
        <dbReference type="ARBA" id="ARBA00025283"/>
    </source>
</evidence>
<evidence type="ECO:0000259" key="4">
    <source>
        <dbReference type="Pfam" id="PF02309"/>
    </source>
</evidence>
<name>A9PCG9_POPTR</name>
<dbReference type="InterPro" id="IPR033389">
    <property type="entry name" value="AUX/IAA_dom"/>
</dbReference>
<comment type="subcellular location">
    <subcellularLocation>
        <location evidence="2">Nucleus</location>
    </subcellularLocation>
</comment>
<feature type="region of interest" description="Disordered" evidence="3">
    <location>
        <begin position="1"/>
        <end position="81"/>
    </location>
</feature>
<dbReference type="PANTHER" id="PTHR31734">
    <property type="entry name" value="AUXIN-RESPONSIVE PROTEIN IAA17"/>
    <property type="match status" value="1"/>
</dbReference>
<dbReference type="Pfam" id="PF02309">
    <property type="entry name" value="AUX_IAA"/>
    <property type="match status" value="1"/>
</dbReference>
<proteinExistence type="evidence at transcript level"/>
<feature type="domain" description="AUX/IAA" evidence="4">
    <location>
        <begin position="11"/>
        <end position="159"/>
    </location>
</feature>
<comment type="subunit">
    <text evidence="2">Homodimers and heterodimers.</text>
</comment>
<dbReference type="InterPro" id="IPR003311">
    <property type="entry name" value="AUX_IAA"/>
</dbReference>
<feature type="compositionally biased region" description="Basic and acidic residues" evidence="3">
    <location>
        <begin position="50"/>
        <end position="70"/>
    </location>
</feature>
<keyword evidence="2" id="KW-0539">Nucleus</keyword>
<keyword evidence="2" id="KW-0805">Transcription regulation</keyword>
<dbReference type="PANTHER" id="PTHR31734:SF247">
    <property type="entry name" value="AUXIN-RESPONSIVE PROTEIN"/>
    <property type="match status" value="1"/>
</dbReference>